<gene>
    <name evidence="13" type="ORF">EJ06DRAFT_558175</name>
</gene>
<feature type="disulfide bond" evidence="9">
    <location>
        <begin position="28"/>
        <end position="68"/>
    </location>
</feature>
<name>A0A6G1HQZ3_9PEZI</name>
<dbReference type="Proteomes" id="UP000799640">
    <property type="component" value="Unassembled WGS sequence"/>
</dbReference>
<feature type="disulfide bond" evidence="9">
    <location>
        <begin position="42"/>
        <end position="49"/>
    </location>
</feature>
<evidence type="ECO:0000256" key="5">
    <source>
        <dbReference type="ARBA" id="ARBA00022622"/>
    </source>
</evidence>
<feature type="chain" id="PRO_5026053437" description="CFEM domain-containing protein" evidence="11">
    <location>
        <begin position="20"/>
        <end position="182"/>
    </location>
</feature>
<sequence>MRYNFQALIGLCFAALTAAQSLDQLPSCVVSKFLANIQGSGCGFTDVQCICSNKKLLDNMQTAVTAGCPPEDKQKAVDASNAFCPSLYASLVSSAVSSASSSITAQSMPLPTSTSTMKSGVKTDTKSYPTTGSYNLSGTATYSATKTPSTFTGNADRFLVGKDRMAWTALAVGLMALVFAEL</sequence>
<protein>
    <recommendedName>
        <fullName evidence="12">CFEM domain-containing protein</fullName>
    </recommendedName>
</protein>
<feature type="binding site" description="axial binding residue" evidence="9">
    <location>
        <position position="46"/>
    </location>
    <ligand>
        <name>heme</name>
        <dbReference type="ChEBI" id="CHEBI:30413"/>
    </ligand>
    <ligandPart>
        <name>Fe</name>
        <dbReference type="ChEBI" id="CHEBI:18248"/>
    </ligandPart>
</feature>
<comment type="subcellular location">
    <subcellularLocation>
        <location evidence="1">Membrane</location>
        <topology evidence="1">Lipid-anchor</topology>
        <topology evidence="1">GPI-anchor</topology>
    </subcellularLocation>
    <subcellularLocation>
        <location evidence="2">Secreted</location>
    </subcellularLocation>
</comment>
<evidence type="ECO:0000256" key="9">
    <source>
        <dbReference type="PROSITE-ProRule" id="PRU01356"/>
    </source>
</evidence>
<comment type="similarity">
    <text evidence="3">Belongs to the RBT5 family.</text>
</comment>
<keyword evidence="6 11" id="KW-0732">Signal</keyword>
<evidence type="ECO:0000256" key="7">
    <source>
        <dbReference type="ARBA" id="ARBA00023157"/>
    </source>
</evidence>
<keyword evidence="5" id="KW-0336">GPI-anchor</keyword>
<keyword evidence="9" id="KW-0349">Heme</keyword>
<keyword evidence="8" id="KW-0449">Lipoprotein</keyword>
<keyword evidence="9" id="KW-0408">Iron</keyword>
<dbReference type="OrthoDB" id="3065412at2759"/>
<evidence type="ECO:0000256" key="11">
    <source>
        <dbReference type="SAM" id="SignalP"/>
    </source>
</evidence>
<comment type="caution">
    <text evidence="9">Lacks conserved residue(s) required for the propagation of feature annotation.</text>
</comment>
<keyword evidence="4" id="KW-0964">Secreted</keyword>
<feature type="domain" description="CFEM" evidence="12">
    <location>
        <begin position="1"/>
        <end position="107"/>
    </location>
</feature>
<evidence type="ECO:0000256" key="4">
    <source>
        <dbReference type="ARBA" id="ARBA00022525"/>
    </source>
</evidence>
<feature type="disulfide bond" evidence="9">
    <location>
        <begin position="51"/>
        <end position="84"/>
    </location>
</feature>
<evidence type="ECO:0000256" key="2">
    <source>
        <dbReference type="ARBA" id="ARBA00004613"/>
    </source>
</evidence>
<dbReference type="Pfam" id="PF05730">
    <property type="entry name" value="CFEM"/>
    <property type="match status" value="1"/>
</dbReference>
<keyword evidence="7 9" id="KW-1015">Disulfide bond</keyword>
<keyword evidence="9" id="KW-0479">Metal-binding</keyword>
<evidence type="ECO:0000256" key="10">
    <source>
        <dbReference type="SAM" id="MobiDB-lite"/>
    </source>
</evidence>
<dbReference type="PROSITE" id="PS52012">
    <property type="entry name" value="CFEM"/>
    <property type="match status" value="1"/>
</dbReference>
<proteinExistence type="inferred from homology"/>
<reference evidence="13" key="1">
    <citation type="journal article" date="2020" name="Stud. Mycol.">
        <title>101 Dothideomycetes genomes: a test case for predicting lifestyles and emergence of pathogens.</title>
        <authorList>
            <person name="Haridas S."/>
            <person name="Albert R."/>
            <person name="Binder M."/>
            <person name="Bloem J."/>
            <person name="Labutti K."/>
            <person name="Salamov A."/>
            <person name="Andreopoulos B."/>
            <person name="Baker S."/>
            <person name="Barry K."/>
            <person name="Bills G."/>
            <person name="Bluhm B."/>
            <person name="Cannon C."/>
            <person name="Castanera R."/>
            <person name="Culley D."/>
            <person name="Daum C."/>
            <person name="Ezra D."/>
            <person name="Gonzalez J."/>
            <person name="Henrissat B."/>
            <person name="Kuo A."/>
            <person name="Liang C."/>
            <person name="Lipzen A."/>
            <person name="Lutzoni F."/>
            <person name="Magnuson J."/>
            <person name="Mondo S."/>
            <person name="Nolan M."/>
            <person name="Ohm R."/>
            <person name="Pangilinan J."/>
            <person name="Park H.-J."/>
            <person name="Ramirez L."/>
            <person name="Alfaro M."/>
            <person name="Sun H."/>
            <person name="Tritt A."/>
            <person name="Yoshinaga Y."/>
            <person name="Zwiers L.-H."/>
            <person name="Turgeon B."/>
            <person name="Goodwin S."/>
            <person name="Spatafora J."/>
            <person name="Crous P."/>
            <person name="Grigoriev I."/>
        </authorList>
    </citation>
    <scope>NUCLEOTIDE SEQUENCE</scope>
    <source>
        <strain evidence="13">CBS 262.69</strain>
    </source>
</reference>
<feature type="signal peptide" evidence="11">
    <location>
        <begin position="1"/>
        <end position="19"/>
    </location>
</feature>
<feature type="region of interest" description="Disordered" evidence="10">
    <location>
        <begin position="105"/>
        <end position="124"/>
    </location>
</feature>
<dbReference type="GO" id="GO:0005576">
    <property type="term" value="C:extracellular region"/>
    <property type="evidence" value="ECO:0007669"/>
    <property type="project" value="UniProtKB-SubCell"/>
</dbReference>
<feature type="compositionally biased region" description="Polar residues" evidence="10">
    <location>
        <begin position="105"/>
        <end position="118"/>
    </location>
</feature>
<organism evidence="13 14">
    <name type="scientific">Trichodelitschia bisporula</name>
    <dbReference type="NCBI Taxonomy" id="703511"/>
    <lineage>
        <taxon>Eukaryota</taxon>
        <taxon>Fungi</taxon>
        <taxon>Dikarya</taxon>
        <taxon>Ascomycota</taxon>
        <taxon>Pezizomycotina</taxon>
        <taxon>Dothideomycetes</taxon>
        <taxon>Dothideomycetes incertae sedis</taxon>
        <taxon>Phaeotrichales</taxon>
        <taxon>Phaeotrichaceae</taxon>
        <taxon>Trichodelitschia</taxon>
    </lineage>
</organism>
<keyword evidence="14" id="KW-1185">Reference proteome</keyword>
<dbReference type="AlphaFoldDB" id="A0A6G1HQZ3"/>
<evidence type="ECO:0000313" key="14">
    <source>
        <dbReference type="Proteomes" id="UP000799640"/>
    </source>
</evidence>
<accession>A0A6G1HQZ3</accession>
<dbReference type="EMBL" id="ML996700">
    <property type="protein sequence ID" value="KAF2398321.1"/>
    <property type="molecule type" value="Genomic_DNA"/>
</dbReference>
<evidence type="ECO:0000256" key="8">
    <source>
        <dbReference type="ARBA" id="ARBA00023288"/>
    </source>
</evidence>
<evidence type="ECO:0000256" key="3">
    <source>
        <dbReference type="ARBA" id="ARBA00010031"/>
    </source>
</evidence>
<keyword evidence="5" id="KW-0325">Glycoprotein</keyword>
<dbReference type="GO" id="GO:0046872">
    <property type="term" value="F:metal ion binding"/>
    <property type="evidence" value="ECO:0007669"/>
    <property type="project" value="UniProtKB-UniRule"/>
</dbReference>
<keyword evidence="5" id="KW-0472">Membrane</keyword>
<evidence type="ECO:0000256" key="6">
    <source>
        <dbReference type="ARBA" id="ARBA00022729"/>
    </source>
</evidence>
<dbReference type="InterPro" id="IPR008427">
    <property type="entry name" value="Extracellular_membr_CFEM_dom"/>
</dbReference>
<evidence type="ECO:0000256" key="1">
    <source>
        <dbReference type="ARBA" id="ARBA00004589"/>
    </source>
</evidence>
<dbReference type="GO" id="GO:0098552">
    <property type="term" value="C:side of membrane"/>
    <property type="evidence" value="ECO:0007669"/>
    <property type="project" value="UniProtKB-KW"/>
</dbReference>
<evidence type="ECO:0000259" key="12">
    <source>
        <dbReference type="PROSITE" id="PS52012"/>
    </source>
</evidence>
<evidence type="ECO:0000313" key="13">
    <source>
        <dbReference type="EMBL" id="KAF2398321.1"/>
    </source>
</evidence>